<dbReference type="InterPro" id="IPR029068">
    <property type="entry name" value="Glyas_Bleomycin-R_OHBP_Dase"/>
</dbReference>
<accession>A0ABU2MYV6</accession>
<organism evidence="2 3">
    <name type="scientific">Streptomyces litchfieldiae</name>
    <dbReference type="NCBI Taxonomy" id="3075543"/>
    <lineage>
        <taxon>Bacteria</taxon>
        <taxon>Bacillati</taxon>
        <taxon>Actinomycetota</taxon>
        <taxon>Actinomycetes</taxon>
        <taxon>Kitasatosporales</taxon>
        <taxon>Streptomycetaceae</taxon>
        <taxon>Streptomyces</taxon>
    </lineage>
</organism>
<dbReference type="RefSeq" id="WP_311707965.1">
    <property type="nucleotide sequence ID" value="NZ_JAVREL010000024.1"/>
</dbReference>
<dbReference type="InterPro" id="IPR041581">
    <property type="entry name" value="Glyoxalase_6"/>
</dbReference>
<evidence type="ECO:0000313" key="3">
    <source>
        <dbReference type="Proteomes" id="UP001183246"/>
    </source>
</evidence>
<dbReference type="Pfam" id="PF18029">
    <property type="entry name" value="Glyoxalase_6"/>
    <property type="match status" value="1"/>
</dbReference>
<feature type="domain" description="VOC" evidence="1">
    <location>
        <begin position="10"/>
        <end position="125"/>
    </location>
</feature>
<evidence type="ECO:0000259" key="1">
    <source>
        <dbReference type="PROSITE" id="PS51819"/>
    </source>
</evidence>
<dbReference type="SUPFAM" id="SSF54593">
    <property type="entry name" value="Glyoxalase/Bleomycin resistance protein/Dihydroxybiphenyl dioxygenase"/>
    <property type="match status" value="1"/>
</dbReference>
<dbReference type="Proteomes" id="UP001183246">
    <property type="component" value="Unassembled WGS sequence"/>
</dbReference>
<sequence length="128" mass="14140">MTTTTGKNPHLGGLVLGSTDPERLYEWYRAAFAPDAEKVSEPVLALQLGGTWLIFERRDDVAPRAAEPGRVLFNFEVDDIRAAEARLNELGARWIRPVTEPVPGEPVVLATVEDPDGNYPQLVQDISE</sequence>
<comment type="caution">
    <text evidence="2">The sequence shown here is derived from an EMBL/GenBank/DDBJ whole genome shotgun (WGS) entry which is preliminary data.</text>
</comment>
<dbReference type="PROSITE" id="PS51819">
    <property type="entry name" value="VOC"/>
    <property type="match status" value="1"/>
</dbReference>
<proteinExistence type="predicted"/>
<gene>
    <name evidence="2" type="ORF">RM590_30290</name>
</gene>
<dbReference type="Gene3D" id="3.10.180.10">
    <property type="entry name" value="2,3-Dihydroxybiphenyl 1,2-Dioxygenase, domain 1"/>
    <property type="match status" value="1"/>
</dbReference>
<dbReference type="InterPro" id="IPR037523">
    <property type="entry name" value="VOC_core"/>
</dbReference>
<keyword evidence="3" id="KW-1185">Reference proteome</keyword>
<dbReference type="EMBL" id="JAVREL010000024">
    <property type="protein sequence ID" value="MDT0346841.1"/>
    <property type="molecule type" value="Genomic_DNA"/>
</dbReference>
<protein>
    <submittedName>
        <fullName evidence="2">VOC family protein</fullName>
    </submittedName>
</protein>
<evidence type="ECO:0000313" key="2">
    <source>
        <dbReference type="EMBL" id="MDT0346841.1"/>
    </source>
</evidence>
<name>A0ABU2MYV6_9ACTN</name>
<reference evidence="3" key="1">
    <citation type="submission" date="2023-07" db="EMBL/GenBank/DDBJ databases">
        <title>30 novel species of actinomycetes from the DSMZ collection.</title>
        <authorList>
            <person name="Nouioui I."/>
        </authorList>
    </citation>
    <scope>NUCLEOTIDE SEQUENCE [LARGE SCALE GENOMIC DNA]</scope>
    <source>
        <strain evidence="3">DSM 44938</strain>
    </source>
</reference>